<dbReference type="STRING" id="1246637.MTBBW1_1260040"/>
<evidence type="ECO:0000256" key="1">
    <source>
        <dbReference type="ARBA" id="ARBA00022448"/>
    </source>
</evidence>
<reference evidence="6 7" key="1">
    <citation type="submission" date="2017-03" db="EMBL/GenBank/DDBJ databases">
        <authorList>
            <person name="Afonso C.L."/>
            <person name="Miller P.J."/>
            <person name="Scott M.A."/>
            <person name="Spackman E."/>
            <person name="Goraichik I."/>
            <person name="Dimitrov K.M."/>
            <person name="Suarez D.L."/>
            <person name="Swayne D.E."/>
        </authorList>
    </citation>
    <scope>NUCLEOTIDE SEQUENCE [LARGE SCALE GENOMIC DNA]</scope>
    <source>
        <strain evidence="6">PRJEB14757</strain>
    </source>
</reference>
<dbReference type="PANTHER" id="PTHR43023">
    <property type="entry name" value="PROTEIN TRIGALACTOSYLDIACYLGLYCEROL 3, CHLOROPLASTIC"/>
    <property type="match status" value="1"/>
</dbReference>
<dbReference type="EMBL" id="FWEV01000031">
    <property type="protein sequence ID" value="SLM28118.1"/>
    <property type="molecule type" value="Genomic_DNA"/>
</dbReference>
<dbReference type="PROSITE" id="PS00211">
    <property type="entry name" value="ABC_TRANSPORTER_1"/>
    <property type="match status" value="1"/>
</dbReference>
<evidence type="ECO:0000256" key="3">
    <source>
        <dbReference type="ARBA" id="ARBA00022840"/>
    </source>
</evidence>
<dbReference type="AlphaFoldDB" id="A0A1W1H6W7"/>
<dbReference type="PROSITE" id="PS50893">
    <property type="entry name" value="ABC_TRANSPORTER_2"/>
    <property type="match status" value="1"/>
</dbReference>
<dbReference type="OrthoDB" id="9802264at2"/>
<keyword evidence="7" id="KW-1185">Reference proteome</keyword>
<dbReference type="GO" id="GO:0005524">
    <property type="term" value="F:ATP binding"/>
    <property type="evidence" value="ECO:0007669"/>
    <property type="project" value="UniProtKB-KW"/>
</dbReference>
<dbReference type="Gene3D" id="3.30.70.270">
    <property type="match status" value="1"/>
</dbReference>
<dbReference type="SUPFAM" id="SSF55073">
    <property type="entry name" value="Nucleotide cyclase"/>
    <property type="match status" value="1"/>
</dbReference>
<dbReference type="Pfam" id="PF00990">
    <property type="entry name" value="GGDEF"/>
    <property type="match status" value="1"/>
</dbReference>
<name>A0A1W1H6W7_9BACT</name>
<accession>A0A1W1H6W7</accession>
<dbReference type="PROSITE" id="PS50887">
    <property type="entry name" value="GGDEF"/>
    <property type="match status" value="1"/>
</dbReference>
<dbReference type="Pfam" id="PF00005">
    <property type="entry name" value="ABC_tran"/>
    <property type="match status" value="1"/>
</dbReference>
<protein>
    <submittedName>
        <fullName evidence="6">ABC-type transport system involved in resistance to organic solvents, ATPase component</fullName>
    </submittedName>
</protein>
<gene>
    <name evidence="6" type="ORF">MTBBW1_1260040</name>
</gene>
<evidence type="ECO:0000259" key="4">
    <source>
        <dbReference type="PROSITE" id="PS50887"/>
    </source>
</evidence>
<dbReference type="InterPro" id="IPR043128">
    <property type="entry name" value="Rev_trsase/Diguanyl_cyclase"/>
</dbReference>
<dbReference type="InterPro" id="IPR017871">
    <property type="entry name" value="ABC_transporter-like_CS"/>
</dbReference>
<dbReference type="InterPro" id="IPR003439">
    <property type="entry name" value="ABC_transporter-like_ATP-bd"/>
</dbReference>
<dbReference type="SMART" id="SM00382">
    <property type="entry name" value="AAA"/>
    <property type="match status" value="1"/>
</dbReference>
<proteinExistence type="predicted"/>
<dbReference type="InterPro" id="IPR003593">
    <property type="entry name" value="AAA+_ATPase"/>
</dbReference>
<keyword evidence="1" id="KW-0813">Transport</keyword>
<keyword evidence="3" id="KW-0067">ATP-binding</keyword>
<dbReference type="InterPro" id="IPR000160">
    <property type="entry name" value="GGDEF_dom"/>
</dbReference>
<dbReference type="InterPro" id="IPR027417">
    <property type="entry name" value="P-loop_NTPase"/>
</dbReference>
<organism evidence="6 7">
    <name type="scientific">Desulfamplus magnetovallimortis</name>
    <dbReference type="NCBI Taxonomy" id="1246637"/>
    <lineage>
        <taxon>Bacteria</taxon>
        <taxon>Pseudomonadati</taxon>
        <taxon>Thermodesulfobacteriota</taxon>
        <taxon>Desulfobacteria</taxon>
        <taxon>Desulfobacterales</taxon>
        <taxon>Desulfobacteraceae</taxon>
        <taxon>Desulfamplus</taxon>
    </lineage>
</organism>
<feature type="domain" description="GGDEF" evidence="4">
    <location>
        <begin position="296"/>
        <end position="440"/>
    </location>
</feature>
<dbReference type="PANTHER" id="PTHR43023:SF6">
    <property type="entry name" value="INTERMEMBRANE PHOSPHOLIPID TRANSPORT SYSTEM ATP-BINDING PROTEIN MLAF"/>
    <property type="match status" value="1"/>
</dbReference>
<dbReference type="InterPro" id="IPR029787">
    <property type="entry name" value="Nucleotide_cyclase"/>
</dbReference>
<evidence type="ECO:0000256" key="2">
    <source>
        <dbReference type="ARBA" id="ARBA00022741"/>
    </source>
</evidence>
<dbReference type="RefSeq" id="WP_080804482.1">
    <property type="nucleotide sequence ID" value="NZ_LT828547.1"/>
</dbReference>
<feature type="domain" description="ABC transporter" evidence="5">
    <location>
        <begin position="27"/>
        <end position="263"/>
    </location>
</feature>
<evidence type="ECO:0000313" key="6">
    <source>
        <dbReference type="EMBL" id="SLM28118.1"/>
    </source>
</evidence>
<dbReference type="GO" id="GO:0016887">
    <property type="term" value="F:ATP hydrolysis activity"/>
    <property type="evidence" value="ECO:0007669"/>
    <property type="project" value="InterPro"/>
</dbReference>
<evidence type="ECO:0000259" key="5">
    <source>
        <dbReference type="PROSITE" id="PS50893"/>
    </source>
</evidence>
<evidence type="ECO:0000313" key="7">
    <source>
        <dbReference type="Proteomes" id="UP000191931"/>
    </source>
</evidence>
<dbReference type="Proteomes" id="UP000191931">
    <property type="component" value="Unassembled WGS sequence"/>
</dbReference>
<sequence>MKKVTHDSTGNVYHNAGVSLSGEHPLIEFRNITKSFGEKRVLNRVNLSIYKGEITTIIGKSGTGKSVLLKHMIGLMEPDMGDVCFNGKNVAKLKGRERLAHIRQMSYMFQNNALFDSMTVFDNVAFPLRQTTSLSETIIRNKVMDILEKTDLQGFADKFPSELSGGMQKRVAFSRALVTDPSIVLFDEPTTGQDLIRRNAILSMISEYKNRFGFTAVIISHDIPDVLFISNRILVLHEGEIVFQGTPGEFDSFDHPYVDEFVHSLETFRDHMPGLYSRRNFQLRYNSVLGRKSDQDAYVVAIFSISGFRELCEKIGHATAHELVKELGAIISRHFDAVGGFSTRQRRSRFMTVLPFSNIEESRQMLDDFANELREKGFEYVKLKNREAEGTRGEFYKITVIAGMAEGQSTTEGINDVLKKARQNLFEIGRFQCIEGKCSL</sequence>
<dbReference type="Gene3D" id="3.40.50.300">
    <property type="entry name" value="P-loop containing nucleotide triphosphate hydrolases"/>
    <property type="match status" value="1"/>
</dbReference>
<keyword evidence="2" id="KW-0547">Nucleotide-binding</keyword>
<dbReference type="SUPFAM" id="SSF52540">
    <property type="entry name" value="P-loop containing nucleoside triphosphate hydrolases"/>
    <property type="match status" value="1"/>
</dbReference>